<proteinExistence type="inferred from homology"/>
<comment type="similarity">
    <text evidence="2">Belongs to the auxin efflux carrier (TC 2.A.69) family.</text>
</comment>
<name>A0A1A7R972_9GAMM</name>
<dbReference type="InterPro" id="IPR004776">
    <property type="entry name" value="Mem_transp_PIN-like"/>
</dbReference>
<evidence type="ECO:0000256" key="6">
    <source>
        <dbReference type="ARBA" id="ARBA00022989"/>
    </source>
</evidence>
<dbReference type="InterPro" id="IPR038770">
    <property type="entry name" value="Na+/solute_symporter_sf"/>
</dbReference>
<dbReference type="STRING" id="1443941.A9J31_07885"/>
<dbReference type="Gene3D" id="1.20.1530.20">
    <property type="match status" value="1"/>
</dbReference>
<evidence type="ECO:0000256" key="5">
    <source>
        <dbReference type="ARBA" id="ARBA00022692"/>
    </source>
</evidence>
<dbReference type="OrthoDB" id="9805563at2"/>
<feature type="transmembrane region" description="Helical" evidence="8">
    <location>
        <begin position="187"/>
        <end position="207"/>
    </location>
</feature>
<keyword evidence="3" id="KW-0813">Transport</keyword>
<comment type="caution">
    <text evidence="9">The sequence shown here is derived from an EMBL/GenBank/DDBJ whole genome shotgun (WGS) entry which is preliminary data.</text>
</comment>
<reference evidence="10" key="1">
    <citation type="submission" date="2016-06" db="EMBL/GenBank/DDBJ databases">
        <authorList>
            <person name="Radolfova-Krizova L."/>
            <person name="Nemec A."/>
        </authorList>
    </citation>
    <scope>NUCLEOTIDE SEQUENCE [LARGE SCALE GENOMIC DNA]</scope>
    <source>
        <strain evidence="10">ANC 4275</strain>
    </source>
</reference>
<protein>
    <submittedName>
        <fullName evidence="9">Transporter</fullName>
    </submittedName>
</protein>
<evidence type="ECO:0000313" key="10">
    <source>
        <dbReference type="Proteomes" id="UP000185753"/>
    </source>
</evidence>
<evidence type="ECO:0000256" key="4">
    <source>
        <dbReference type="ARBA" id="ARBA00022475"/>
    </source>
</evidence>
<organism evidence="9 10">
    <name type="scientific">Acinetobacter gandensis</name>
    <dbReference type="NCBI Taxonomy" id="1443941"/>
    <lineage>
        <taxon>Bacteria</taxon>
        <taxon>Pseudomonadati</taxon>
        <taxon>Pseudomonadota</taxon>
        <taxon>Gammaproteobacteria</taxon>
        <taxon>Moraxellales</taxon>
        <taxon>Moraxellaceae</taxon>
        <taxon>Acinetobacter</taxon>
    </lineage>
</organism>
<feature type="transmembrane region" description="Helical" evidence="8">
    <location>
        <begin position="163"/>
        <end position="181"/>
    </location>
</feature>
<evidence type="ECO:0000256" key="2">
    <source>
        <dbReference type="ARBA" id="ARBA00010145"/>
    </source>
</evidence>
<dbReference type="PANTHER" id="PTHR36838">
    <property type="entry name" value="AUXIN EFFLUX CARRIER FAMILY PROTEIN"/>
    <property type="match status" value="1"/>
</dbReference>
<gene>
    <name evidence="9" type="ORF">A9J31_07885</name>
</gene>
<feature type="transmembrane region" description="Helical" evidence="8">
    <location>
        <begin position="249"/>
        <end position="266"/>
    </location>
</feature>
<dbReference type="EMBL" id="LZDS01000027">
    <property type="protein sequence ID" value="OBX28024.1"/>
    <property type="molecule type" value="Genomic_DNA"/>
</dbReference>
<feature type="transmembrane region" description="Helical" evidence="8">
    <location>
        <begin position="121"/>
        <end position="143"/>
    </location>
</feature>
<dbReference type="RefSeq" id="WP_067766165.1">
    <property type="nucleotide sequence ID" value="NZ_JBLZYA010000006.1"/>
</dbReference>
<keyword evidence="7 8" id="KW-0472">Membrane</keyword>
<dbReference type="AlphaFoldDB" id="A0A1A7R972"/>
<keyword evidence="10" id="KW-1185">Reference proteome</keyword>
<dbReference type="Pfam" id="PF03547">
    <property type="entry name" value="Mem_trans"/>
    <property type="match status" value="1"/>
</dbReference>
<comment type="subcellular location">
    <subcellularLocation>
        <location evidence="1">Cell membrane</location>
        <topology evidence="1">Multi-pass membrane protein</topology>
    </subcellularLocation>
</comment>
<feature type="transmembrane region" description="Helical" evidence="8">
    <location>
        <begin position="219"/>
        <end position="237"/>
    </location>
</feature>
<sequence>MNIVVALFPLVALIAMGHVLKRTQFVKDEFWANSEKLNYFIMFPVLLFLNVSAVQLDMQTVSRMLTVLVLGTLIASAVLWGIKQFTHIPVQRFGVYVQSHIRFNTYIGLSLMGALFGSEGMQMFAMLIAVAVPLVNIISVLSFSNISVKQLGQTCISIAKNPLILGCVVSVLFNLSGLTLFNGLTELLKILAGMSLPLGLLSVGAALQFQQMRADVRRLSLNTIGRLVLMPSLAYVISSCLGLTDFERIILVVFFALPTASSSYILTRYYQGDAQLMAAIISVQTIGFGLIFPVLMLIVH</sequence>
<dbReference type="GO" id="GO:0055085">
    <property type="term" value="P:transmembrane transport"/>
    <property type="evidence" value="ECO:0007669"/>
    <property type="project" value="InterPro"/>
</dbReference>
<dbReference type="GO" id="GO:0005886">
    <property type="term" value="C:plasma membrane"/>
    <property type="evidence" value="ECO:0007669"/>
    <property type="project" value="UniProtKB-SubCell"/>
</dbReference>
<evidence type="ECO:0000256" key="8">
    <source>
        <dbReference type="SAM" id="Phobius"/>
    </source>
</evidence>
<keyword evidence="6 8" id="KW-1133">Transmembrane helix</keyword>
<keyword evidence="5 8" id="KW-0812">Transmembrane</keyword>
<evidence type="ECO:0000256" key="7">
    <source>
        <dbReference type="ARBA" id="ARBA00023136"/>
    </source>
</evidence>
<keyword evidence="4" id="KW-1003">Cell membrane</keyword>
<feature type="transmembrane region" description="Helical" evidence="8">
    <location>
        <begin position="63"/>
        <end position="82"/>
    </location>
</feature>
<feature type="transmembrane region" description="Helical" evidence="8">
    <location>
        <begin position="37"/>
        <end position="56"/>
    </location>
</feature>
<evidence type="ECO:0000256" key="1">
    <source>
        <dbReference type="ARBA" id="ARBA00004651"/>
    </source>
</evidence>
<evidence type="ECO:0000256" key="3">
    <source>
        <dbReference type="ARBA" id="ARBA00022448"/>
    </source>
</evidence>
<evidence type="ECO:0000313" key="9">
    <source>
        <dbReference type="EMBL" id="OBX28024.1"/>
    </source>
</evidence>
<accession>A0A1A7R972</accession>
<feature type="transmembrane region" description="Helical" evidence="8">
    <location>
        <begin position="278"/>
        <end position="299"/>
    </location>
</feature>
<dbReference type="Proteomes" id="UP000185753">
    <property type="component" value="Unassembled WGS sequence"/>
</dbReference>
<dbReference type="PANTHER" id="PTHR36838:SF4">
    <property type="entry name" value="AUXIN EFFLUX CARRIER FAMILY PROTEIN"/>
    <property type="match status" value="1"/>
</dbReference>